<gene>
    <name evidence="3" type="ORF">Sradi_0815100</name>
</gene>
<dbReference type="AlphaFoldDB" id="A0AAW2VVJ6"/>
<feature type="coiled-coil region" evidence="1">
    <location>
        <begin position="68"/>
        <end position="419"/>
    </location>
</feature>
<accession>A0AAW2VVJ6</accession>
<evidence type="ECO:0000256" key="2">
    <source>
        <dbReference type="SAM" id="MobiDB-lite"/>
    </source>
</evidence>
<organism evidence="3">
    <name type="scientific">Sesamum radiatum</name>
    <name type="common">Black benniseed</name>
    <dbReference type="NCBI Taxonomy" id="300843"/>
    <lineage>
        <taxon>Eukaryota</taxon>
        <taxon>Viridiplantae</taxon>
        <taxon>Streptophyta</taxon>
        <taxon>Embryophyta</taxon>
        <taxon>Tracheophyta</taxon>
        <taxon>Spermatophyta</taxon>
        <taxon>Magnoliopsida</taxon>
        <taxon>eudicotyledons</taxon>
        <taxon>Gunneridae</taxon>
        <taxon>Pentapetalae</taxon>
        <taxon>asterids</taxon>
        <taxon>lamiids</taxon>
        <taxon>Lamiales</taxon>
        <taxon>Pedaliaceae</taxon>
        <taxon>Sesamum</taxon>
    </lineage>
</organism>
<comment type="caution">
    <text evidence="3">The sequence shown here is derived from an EMBL/GenBank/DDBJ whole genome shotgun (WGS) entry which is preliminary data.</text>
</comment>
<evidence type="ECO:0000313" key="3">
    <source>
        <dbReference type="EMBL" id="KAL0431891.1"/>
    </source>
</evidence>
<protein>
    <submittedName>
        <fullName evidence="3">Uncharacterized protein</fullName>
    </submittedName>
</protein>
<dbReference type="EMBL" id="JACGWJ010000003">
    <property type="protein sequence ID" value="KAL0431891.1"/>
    <property type="molecule type" value="Genomic_DNA"/>
</dbReference>
<name>A0AAW2VVJ6_SESRA</name>
<keyword evidence="1" id="KW-0175">Coiled coil</keyword>
<reference evidence="3" key="1">
    <citation type="submission" date="2020-06" db="EMBL/GenBank/DDBJ databases">
        <authorList>
            <person name="Li T."/>
            <person name="Hu X."/>
            <person name="Zhang T."/>
            <person name="Song X."/>
            <person name="Zhang H."/>
            <person name="Dai N."/>
            <person name="Sheng W."/>
            <person name="Hou X."/>
            <person name="Wei L."/>
        </authorList>
    </citation>
    <scope>NUCLEOTIDE SEQUENCE</scope>
    <source>
        <strain evidence="3">G02</strain>
        <tissue evidence="3">Leaf</tissue>
    </source>
</reference>
<reference evidence="3" key="2">
    <citation type="journal article" date="2024" name="Plant">
        <title>Genomic evolution and insights into agronomic trait innovations of Sesamum species.</title>
        <authorList>
            <person name="Miao H."/>
            <person name="Wang L."/>
            <person name="Qu L."/>
            <person name="Liu H."/>
            <person name="Sun Y."/>
            <person name="Le M."/>
            <person name="Wang Q."/>
            <person name="Wei S."/>
            <person name="Zheng Y."/>
            <person name="Lin W."/>
            <person name="Duan Y."/>
            <person name="Cao H."/>
            <person name="Xiong S."/>
            <person name="Wang X."/>
            <person name="Wei L."/>
            <person name="Li C."/>
            <person name="Ma Q."/>
            <person name="Ju M."/>
            <person name="Zhao R."/>
            <person name="Li G."/>
            <person name="Mu C."/>
            <person name="Tian Q."/>
            <person name="Mei H."/>
            <person name="Zhang T."/>
            <person name="Gao T."/>
            <person name="Zhang H."/>
        </authorList>
    </citation>
    <scope>NUCLEOTIDE SEQUENCE</scope>
    <source>
        <strain evidence="3">G02</strain>
    </source>
</reference>
<evidence type="ECO:0000256" key="1">
    <source>
        <dbReference type="SAM" id="Coils"/>
    </source>
</evidence>
<feature type="compositionally biased region" description="Acidic residues" evidence="2">
    <location>
        <begin position="509"/>
        <end position="525"/>
    </location>
</feature>
<sequence>MSRSKSRSGSIDFGHKNHYSSVFSRTLSASKLCRGDAIGRQIDANALKSVDKKPSKVSYLSENRVDITMSMEQEMGEMEEELRRTKEQLNDCEIEKHRILDQLKEAKTAAHEANVKANDALTLELEKLKNLLTSSRDDLKTKDKKIESLVTELVKARELEVVLAEKDSSLDKLNKELGGFREREKDVTTLLLENKKRIEELEAEVERARLSESKMADSLAKQTKQLEATKVELKETSAEIASLHEKIEVLENLSKKSSVEAQEAEKKALSKAESLTEEIEMVKNEWKSAIEAEAKSAKAMEDLALALKEVATEANQAKGKLTMTENELEQVKGEARKLKEMVRSMEEKYKKLLNEARVEAELQKNTAERLRVEAEESLLAWNGKEMGFVSCIKSAEDERATLQRENNKLVESLKAAENMTWSAREETYKLRDILKQAVNEANAAKAAAGIARDENSFLKDCLTEKEEALLFLTRENERLRISEAAAKENVKQLKALLSTASTEFKIEDTEQDEATDSPDTEEEEEERRQMHRHTKTFSLCVDDLKFMNEPEDDEERLLHEDPEKAEALKGSIFDANAETPKSEIRTPKFKSHHKGYYSSPFMCTGGIPPRKEFERLETPQDDNSHRHDENSHRRAKPLFRRVGDLLTIRRSFHKKDSSIDQNVLTQL</sequence>
<dbReference type="PANTHER" id="PTHR35164">
    <property type="entry name" value="EXPRESSED PROTEIN"/>
    <property type="match status" value="1"/>
</dbReference>
<feature type="region of interest" description="Disordered" evidence="2">
    <location>
        <begin position="504"/>
        <end position="533"/>
    </location>
</feature>
<feature type="coiled-coil region" evidence="1">
    <location>
        <begin position="462"/>
        <end position="503"/>
    </location>
</feature>
<proteinExistence type="predicted"/>
<dbReference type="PANTHER" id="PTHR35164:SF9">
    <property type="entry name" value="EXPRESSED PROTEIN"/>
    <property type="match status" value="1"/>
</dbReference>